<dbReference type="AlphaFoldDB" id="A0A167QWK0"/>
<feature type="region of interest" description="Disordered" evidence="1">
    <location>
        <begin position="385"/>
        <end position="439"/>
    </location>
</feature>
<accession>A0A167QWK0</accession>
<proteinExistence type="predicted"/>
<organism evidence="2 3">
    <name type="scientific">Niveomyces insectorum RCEF 264</name>
    <dbReference type="NCBI Taxonomy" id="1081102"/>
    <lineage>
        <taxon>Eukaryota</taxon>
        <taxon>Fungi</taxon>
        <taxon>Dikarya</taxon>
        <taxon>Ascomycota</taxon>
        <taxon>Pezizomycotina</taxon>
        <taxon>Sordariomycetes</taxon>
        <taxon>Hypocreomycetidae</taxon>
        <taxon>Hypocreales</taxon>
        <taxon>Cordycipitaceae</taxon>
        <taxon>Niveomyces</taxon>
    </lineage>
</organism>
<gene>
    <name evidence="2" type="ORF">SPI_06918</name>
</gene>
<keyword evidence="3" id="KW-1185">Reference proteome</keyword>
<dbReference type="Proteomes" id="UP000076874">
    <property type="component" value="Unassembled WGS sequence"/>
</dbReference>
<sequence>MSGSSQGELLSILRSRGISIEAGDIEAAINDPECGPALSEWAKVHLETDTLLSLDELELYTTLRNSGREDELAAAAAAESDSAQLAVPLSDVELQTAIGVLNRSTEAITKQAGMLRQQQEAVERLATTTGHGQRGDARAAFEARHRERWSVHRNGLHADVEQLSCALDDRLGELRQQNKDLANHVQKIVNDLCSSDDKLLASLQKLGWALPAAANGSPEDDRDQQQQQASIRRLRVTCLHLIKCSVETIRTKLDRLYLEAMEAAATTAPFAGRDANTGPAAEADVGNVAALQAELESLYAEILPVAQMSVEQQYLEPALKALSGRNRKSLARSLMALDYINECLDFLLEHISLLSRRIEAAAVHQAAADSLTAIAHSELATPVASLRKRETPQQQLNNHDSPVRRRPSLGGSPMRARSGTGGALKGHRRRSSGFSSGGFADAPPFDQLLQDLSLELPMLDSAELGREGGNGGVASAALVVHSRFLQSTLAERSAKADEVASNAQVSFEAAAATQLADARRAVWMARESVLAETPFGPVQLVDPEIDTSIAVMAQEVGRFRAALDDAGKNLARVQRGRSAKRDQFVARWG</sequence>
<protein>
    <submittedName>
        <fullName evidence="2">Uncharacterized protein</fullName>
    </submittedName>
</protein>
<dbReference type="OrthoDB" id="5314201at2759"/>
<evidence type="ECO:0000313" key="2">
    <source>
        <dbReference type="EMBL" id="OAA58033.1"/>
    </source>
</evidence>
<evidence type="ECO:0000313" key="3">
    <source>
        <dbReference type="Proteomes" id="UP000076874"/>
    </source>
</evidence>
<evidence type="ECO:0000256" key="1">
    <source>
        <dbReference type="SAM" id="MobiDB-lite"/>
    </source>
</evidence>
<dbReference type="EMBL" id="AZHD01000013">
    <property type="protein sequence ID" value="OAA58033.1"/>
    <property type="molecule type" value="Genomic_DNA"/>
</dbReference>
<reference evidence="2 3" key="1">
    <citation type="journal article" date="2016" name="Genome Biol. Evol.">
        <title>Divergent and convergent evolution of fungal pathogenicity.</title>
        <authorList>
            <person name="Shang Y."/>
            <person name="Xiao G."/>
            <person name="Zheng P."/>
            <person name="Cen K."/>
            <person name="Zhan S."/>
            <person name="Wang C."/>
        </authorList>
    </citation>
    <scope>NUCLEOTIDE SEQUENCE [LARGE SCALE GENOMIC DNA]</scope>
    <source>
        <strain evidence="2 3">RCEF 264</strain>
    </source>
</reference>
<comment type="caution">
    <text evidence="2">The sequence shown here is derived from an EMBL/GenBank/DDBJ whole genome shotgun (WGS) entry which is preliminary data.</text>
</comment>
<name>A0A167QWK0_9HYPO</name>